<protein>
    <recommendedName>
        <fullName evidence="6">DUF4352 domain-containing protein</fullName>
    </recommendedName>
</protein>
<evidence type="ECO:0000256" key="1">
    <source>
        <dbReference type="SAM" id="MobiDB-lite"/>
    </source>
</evidence>
<reference evidence="4" key="2">
    <citation type="submission" date="2018-05" db="EMBL/GenBank/DDBJ databases">
        <authorList>
            <person name="Lanie J.A."/>
            <person name="Ng W.-L."/>
            <person name="Kazmierczak K.M."/>
            <person name="Andrzejewski T.M."/>
            <person name="Davidsen T.M."/>
            <person name="Wayne K.J."/>
            <person name="Tettelin H."/>
            <person name="Glass J.I."/>
            <person name="Rusch D."/>
            <person name="Podicherti R."/>
            <person name="Tsui H.-C.T."/>
            <person name="Winkler M.E."/>
        </authorList>
    </citation>
    <scope>NUCLEOTIDE SEQUENCE</scope>
    <source>
        <strain evidence="4">ZC4RG45</strain>
    </source>
</reference>
<dbReference type="AlphaFoldDB" id="A0A2W4JTL7"/>
<evidence type="ECO:0000256" key="2">
    <source>
        <dbReference type="SAM" id="SignalP"/>
    </source>
</evidence>
<reference evidence="3" key="1">
    <citation type="submission" date="2018-05" db="EMBL/GenBank/DDBJ databases">
        <authorList>
            <person name="Moura L."/>
            <person name="Setubal J.C."/>
        </authorList>
    </citation>
    <scope>NUCLEOTIDE SEQUENCE</scope>
    <source>
        <strain evidence="3">ZC4RG45</strain>
    </source>
</reference>
<gene>
    <name evidence="3" type="ORF">DIU77_006060</name>
    <name evidence="4" type="ORF">DIU77_01955</name>
</gene>
<organism evidence="4">
    <name type="scientific">Thermocrispum agreste</name>
    <dbReference type="NCBI Taxonomy" id="37925"/>
    <lineage>
        <taxon>Bacteria</taxon>
        <taxon>Bacillati</taxon>
        <taxon>Actinomycetota</taxon>
        <taxon>Actinomycetes</taxon>
        <taxon>Pseudonocardiales</taxon>
        <taxon>Pseudonocardiaceae</taxon>
        <taxon>Thermocrispum</taxon>
    </lineage>
</organism>
<dbReference type="EMBL" id="QGUI02000049">
    <property type="protein sequence ID" value="MFO7191790.1"/>
    <property type="molecule type" value="Genomic_DNA"/>
</dbReference>
<dbReference type="Proteomes" id="UP000249324">
    <property type="component" value="Unassembled WGS sequence"/>
</dbReference>
<reference evidence="3 5" key="3">
    <citation type="journal article" date="2021" name="BMC Genomics">
        <title>Genome-resolved metagenome and metatranscriptome analyses of thermophilic composting reveal key bacterial players and their metabolic interactions.</title>
        <authorList>
            <person name="Braga L.P.P."/>
            <person name="Pereira R.V."/>
            <person name="Martins L.F."/>
            <person name="Moura L.M.S."/>
            <person name="Sanchez F.B."/>
            <person name="Patane J.S.L."/>
            <person name="da Silva A.M."/>
            <person name="Setubal J.C."/>
        </authorList>
    </citation>
    <scope>NUCLEOTIDE SEQUENCE [LARGE SCALE GENOMIC DNA]</scope>
    <source>
        <strain evidence="3">ZC4RG45</strain>
    </source>
</reference>
<feature type="chain" id="PRO_5039619763" description="DUF4352 domain-containing protein" evidence="2">
    <location>
        <begin position="22"/>
        <end position="186"/>
    </location>
</feature>
<feature type="signal peptide" evidence="2">
    <location>
        <begin position="1"/>
        <end position="21"/>
    </location>
</feature>
<dbReference type="EMBL" id="QGUI01000040">
    <property type="protein sequence ID" value="PZN01046.1"/>
    <property type="molecule type" value="Genomic_DNA"/>
</dbReference>
<comment type="caution">
    <text evidence="4">The sequence shown here is derived from an EMBL/GenBank/DDBJ whole genome shotgun (WGS) entry which is preliminary data.</text>
</comment>
<evidence type="ECO:0000313" key="5">
    <source>
        <dbReference type="Proteomes" id="UP000249324"/>
    </source>
</evidence>
<proteinExistence type="predicted"/>
<sequence length="186" mass="19232">MTTRRRLAAAWLALAATISLAACGLDAAGDPANGGSASPTASGDSGRPAAPATQTPVFGRAYTYPNGVSVTVSAPQAFTPSATASPQFEHAVSFELTVHNGTDKPYDMARLRLEASVNGHPAGEEIIDSTKGYPGLRGVSTQLPPARSITVLLAYGSDEWPSRAGLRVRIGPQQRAIVEFSGPVES</sequence>
<reference evidence="3" key="4">
    <citation type="submission" date="2023-08" db="EMBL/GenBank/DDBJ databases">
        <authorList>
            <person name="Guima S.E.S."/>
            <person name="Martins L.F."/>
            <person name="Silva A.M."/>
            <person name="Setubal J.C."/>
        </authorList>
    </citation>
    <scope>NUCLEOTIDE SEQUENCE</scope>
    <source>
        <strain evidence="3">ZC4RG45</strain>
    </source>
</reference>
<feature type="region of interest" description="Disordered" evidence="1">
    <location>
        <begin position="31"/>
        <end position="54"/>
    </location>
</feature>
<evidence type="ECO:0008006" key="6">
    <source>
        <dbReference type="Google" id="ProtNLM"/>
    </source>
</evidence>
<evidence type="ECO:0000313" key="4">
    <source>
        <dbReference type="EMBL" id="PZN01046.1"/>
    </source>
</evidence>
<name>A0A2W4JTL7_9PSEU</name>
<dbReference type="STRING" id="1111738.GCA_000427905_00498"/>
<keyword evidence="2" id="KW-0732">Signal</keyword>
<evidence type="ECO:0000313" key="3">
    <source>
        <dbReference type="EMBL" id="MFO7191790.1"/>
    </source>
</evidence>
<dbReference type="PROSITE" id="PS51257">
    <property type="entry name" value="PROKAR_LIPOPROTEIN"/>
    <property type="match status" value="1"/>
</dbReference>
<accession>A0A2W4JTL7</accession>